<dbReference type="EC" id="3.1.3.48" evidence="2"/>
<evidence type="ECO:0000256" key="3">
    <source>
        <dbReference type="ARBA" id="ARBA00022801"/>
    </source>
</evidence>
<dbReference type="SUPFAM" id="SSF51556">
    <property type="entry name" value="Metallo-dependent hydrolases"/>
    <property type="match status" value="1"/>
</dbReference>
<evidence type="ECO:0000313" key="7">
    <source>
        <dbReference type="Proteomes" id="UP000434223"/>
    </source>
</evidence>
<evidence type="ECO:0000256" key="5">
    <source>
        <dbReference type="ARBA" id="ARBA00051722"/>
    </source>
</evidence>
<comment type="catalytic activity">
    <reaction evidence="5">
        <text>O-phospho-L-tyrosyl-[protein] + H2O = L-tyrosyl-[protein] + phosphate</text>
        <dbReference type="Rhea" id="RHEA:10684"/>
        <dbReference type="Rhea" id="RHEA-COMP:10136"/>
        <dbReference type="Rhea" id="RHEA-COMP:20101"/>
        <dbReference type="ChEBI" id="CHEBI:15377"/>
        <dbReference type="ChEBI" id="CHEBI:43474"/>
        <dbReference type="ChEBI" id="CHEBI:46858"/>
        <dbReference type="ChEBI" id="CHEBI:61978"/>
        <dbReference type="EC" id="3.1.3.48"/>
    </reaction>
</comment>
<dbReference type="Gene3D" id="3.20.20.140">
    <property type="entry name" value="Metal-dependent hydrolases"/>
    <property type="match status" value="1"/>
</dbReference>
<reference evidence="6 7" key="1">
    <citation type="submission" date="2019-09" db="EMBL/GenBank/DDBJ databases">
        <title>Draft genome sequencing of Hungatella hathewayi 123Y-2.</title>
        <authorList>
            <person name="Lv Q."/>
            <person name="Li S."/>
        </authorList>
    </citation>
    <scope>NUCLEOTIDE SEQUENCE [LARGE SCALE GENOMIC DNA]</scope>
    <source>
        <strain evidence="6 7">123Y-2</strain>
    </source>
</reference>
<dbReference type="RefSeq" id="WP_022030773.1">
    <property type="nucleotide sequence ID" value="NZ_CZAZ01000045.1"/>
</dbReference>
<name>A0AAW9WEK0_9FIRM</name>
<organism evidence="6 7">
    <name type="scientific">Hungatella hathewayi</name>
    <dbReference type="NCBI Taxonomy" id="154046"/>
    <lineage>
        <taxon>Bacteria</taxon>
        <taxon>Bacillati</taxon>
        <taxon>Bacillota</taxon>
        <taxon>Clostridia</taxon>
        <taxon>Lachnospirales</taxon>
        <taxon>Lachnospiraceae</taxon>
        <taxon>Hungatella</taxon>
    </lineage>
</organism>
<dbReference type="PANTHER" id="PTHR39181:SF1">
    <property type="entry name" value="TYROSINE-PROTEIN PHOSPHATASE YWQE"/>
    <property type="match status" value="1"/>
</dbReference>
<dbReference type="GO" id="GO:0004725">
    <property type="term" value="F:protein tyrosine phosphatase activity"/>
    <property type="evidence" value="ECO:0007669"/>
    <property type="project" value="UniProtKB-EC"/>
</dbReference>
<keyword evidence="3" id="KW-0378">Hydrolase</keyword>
<protein>
    <recommendedName>
        <fullName evidence="2">protein-tyrosine-phosphatase</fullName>
        <ecNumber evidence="2">3.1.3.48</ecNumber>
    </recommendedName>
</protein>
<evidence type="ECO:0000313" key="6">
    <source>
        <dbReference type="EMBL" id="MUB63756.1"/>
    </source>
</evidence>
<gene>
    <name evidence="6" type="ORF">GNE07_11890</name>
</gene>
<sequence>MEGFYDLHCHLLPGLDDGAENMTETMAALKIARHEGIRTVVFTPHDSYGQAPAGSEAVRTRLEEVKAGVQAEGIMDMQFFCGNEVWYTPDSIEELHSGKVLSIARSRYVLVEFPVNVWYKKLFKAVSELVFAGYCPVLAHAERYGCLSRRIDYIEELTRAGLTFQINTDCFNSIFPEADGRWYRTLVKEGYIHLIATDAHDCKKRPPEMARAVKWIKKHCDRELAYKILYSNPERILMDRTQDRDTKWRK</sequence>
<dbReference type="Proteomes" id="UP000434223">
    <property type="component" value="Unassembled WGS sequence"/>
</dbReference>
<dbReference type="InterPro" id="IPR032466">
    <property type="entry name" value="Metal_Hydrolase"/>
</dbReference>
<dbReference type="PANTHER" id="PTHR39181">
    <property type="entry name" value="TYROSINE-PROTEIN PHOSPHATASE YWQE"/>
    <property type="match status" value="1"/>
</dbReference>
<accession>A0AAW9WEK0</accession>
<comment type="caution">
    <text evidence="6">The sequence shown here is derived from an EMBL/GenBank/DDBJ whole genome shotgun (WGS) entry which is preliminary data.</text>
</comment>
<dbReference type="EMBL" id="WNME01000006">
    <property type="protein sequence ID" value="MUB63756.1"/>
    <property type="molecule type" value="Genomic_DNA"/>
</dbReference>
<dbReference type="AlphaFoldDB" id="A0AAW9WEK0"/>
<dbReference type="InterPro" id="IPR016667">
    <property type="entry name" value="Caps_polysacc_synth_CpsB/CapC"/>
</dbReference>
<evidence type="ECO:0000256" key="1">
    <source>
        <dbReference type="ARBA" id="ARBA00005750"/>
    </source>
</evidence>
<proteinExistence type="inferred from homology"/>
<comment type="similarity">
    <text evidence="1">Belongs to the metallo-dependent hydrolases superfamily. CpsB/CapC family.</text>
</comment>
<dbReference type="GO" id="GO:0030145">
    <property type="term" value="F:manganese ion binding"/>
    <property type="evidence" value="ECO:0007669"/>
    <property type="project" value="InterPro"/>
</dbReference>
<evidence type="ECO:0000256" key="4">
    <source>
        <dbReference type="ARBA" id="ARBA00022912"/>
    </source>
</evidence>
<keyword evidence="4" id="KW-0904">Protein phosphatase</keyword>
<evidence type="ECO:0000256" key="2">
    <source>
        <dbReference type="ARBA" id="ARBA00013064"/>
    </source>
</evidence>
<dbReference type="Pfam" id="PF19567">
    <property type="entry name" value="CpsB_CapC"/>
    <property type="match status" value="1"/>
</dbReference>
<dbReference type="PIRSF" id="PIRSF016557">
    <property type="entry name" value="Caps_synth_CpsB"/>
    <property type="match status" value="1"/>
</dbReference>